<feature type="region of interest" description="Disordered" evidence="9">
    <location>
        <begin position="555"/>
        <end position="575"/>
    </location>
</feature>
<evidence type="ECO:0000256" key="3">
    <source>
        <dbReference type="ARBA" id="ARBA00022528"/>
    </source>
</evidence>
<evidence type="ECO:0000259" key="10">
    <source>
        <dbReference type="SMART" id="SM00642"/>
    </source>
</evidence>
<dbReference type="Pfam" id="PF00128">
    <property type="entry name" value="Alpha-amylase"/>
    <property type="match status" value="1"/>
</dbReference>
<dbReference type="SUPFAM" id="SSF81296">
    <property type="entry name" value="E set domains"/>
    <property type="match status" value="1"/>
</dbReference>
<dbReference type="InterPro" id="IPR013780">
    <property type="entry name" value="Glyco_hydro_b"/>
</dbReference>
<dbReference type="FunFam" id="3.20.20.80:FF:000054">
    <property type="entry name" value="Glycogen debranching enzyme"/>
    <property type="match status" value="1"/>
</dbReference>
<keyword evidence="4" id="KW-0934">Plastid</keyword>
<keyword evidence="6" id="KW-0809">Transit peptide</keyword>
<comment type="subcellular location">
    <subcellularLocation>
        <location evidence="1">Plastid</location>
        <location evidence="1">Chloroplast</location>
    </subcellularLocation>
</comment>
<keyword evidence="5" id="KW-0378">Hydrolase</keyword>
<dbReference type="Pfam" id="PF21156">
    <property type="entry name" value="ISOA1-3_C"/>
    <property type="match status" value="1"/>
</dbReference>
<evidence type="ECO:0000256" key="4">
    <source>
        <dbReference type="ARBA" id="ARBA00022640"/>
    </source>
</evidence>
<dbReference type="Pfam" id="PF02922">
    <property type="entry name" value="CBM_48"/>
    <property type="match status" value="1"/>
</dbReference>
<dbReference type="CDD" id="cd11326">
    <property type="entry name" value="AmyAc_Glg_debranch"/>
    <property type="match status" value="1"/>
</dbReference>
<comment type="similarity">
    <text evidence="2">Belongs to the glycosyl hydrolase 13 family.</text>
</comment>
<feature type="region of interest" description="Disordered" evidence="9">
    <location>
        <begin position="643"/>
        <end position="664"/>
    </location>
</feature>
<dbReference type="GO" id="GO:0005975">
    <property type="term" value="P:carbohydrate metabolic process"/>
    <property type="evidence" value="ECO:0007669"/>
    <property type="project" value="InterPro"/>
</dbReference>
<dbReference type="Gene3D" id="3.20.20.80">
    <property type="entry name" value="Glycosidases"/>
    <property type="match status" value="1"/>
</dbReference>
<dbReference type="Proteomes" id="UP001054857">
    <property type="component" value="Unassembled WGS sequence"/>
</dbReference>
<evidence type="ECO:0000256" key="9">
    <source>
        <dbReference type="SAM" id="MobiDB-lite"/>
    </source>
</evidence>
<protein>
    <recommendedName>
        <fullName evidence="8">isoamylase</fullName>
        <ecNumber evidence="8">3.2.1.68</ecNumber>
    </recommendedName>
</protein>
<evidence type="ECO:0000256" key="7">
    <source>
        <dbReference type="ARBA" id="ARBA00051664"/>
    </source>
</evidence>
<dbReference type="InterPro" id="IPR004193">
    <property type="entry name" value="Glyco_hydro_13_N"/>
</dbReference>
<keyword evidence="12" id="KW-1185">Reference proteome</keyword>
<name>A0AAD3DFS1_9CHLO</name>
<dbReference type="SMART" id="SM00642">
    <property type="entry name" value="Aamy"/>
    <property type="match status" value="1"/>
</dbReference>
<evidence type="ECO:0000256" key="5">
    <source>
        <dbReference type="ARBA" id="ARBA00022801"/>
    </source>
</evidence>
<dbReference type="SUPFAM" id="SSF51445">
    <property type="entry name" value="(Trans)glycosidases"/>
    <property type="match status" value="1"/>
</dbReference>
<dbReference type="GO" id="GO:0009507">
    <property type="term" value="C:chloroplast"/>
    <property type="evidence" value="ECO:0007669"/>
    <property type="project" value="UniProtKB-SubCell"/>
</dbReference>
<evidence type="ECO:0000256" key="6">
    <source>
        <dbReference type="ARBA" id="ARBA00022946"/>
    </source>
</evidence>
<evidence type="ECO:0000313" key="11">
    <source>
        <dbReference type="EMBL" id="GFR40449.1"/>
    </source>
</evidence>
<dbReference type="InterPro" id="IPR044505">
    <property type="entry name" value="GlgX_Isoamylase_N_E_set"/>
</dbReference>
<proteinExistence type="inferred from homology"/>
<dbReference type="SUPFAM" id="SSF51011">
    <property type="entry name" value="Glycosyl hydrolase domain"/>
    <property type="match status" value="1"/>
</dbReference>
<dbReference type="PANTHER" id="PTHR43002">
    <property type="entry name" value="GLYCOGEN DEBRANCHING ENZYME"/>
    <property type="match status" value="1"/>
</dbReference>
<evidence type="ECO:0000256" key="2">
    <source>
        <dbReference type="ARBA" id="ARBA00008061"/>
    </source>
</evidence>
<dbReference type="GO" id="GO:0019156">
    <property type="term" value="F:isoamylase activity"/>
    <property type="evidence" value="ECO:0007669"/>
    <property type="project" value="UniProtKB-EC"/>
</dbReference>
<dbReference type="EMBL" id="BMAR01000001">
    <property type="protein sequence ID" value="GFR40449.1"/>
    <property type="molecule type" value="Genomic_DNA"/>
</dbReference>
<gene>
    <name evidence="11" type="ORF">Agub_g977</name>
</gene>
<reference evidence="11 12" key="1">
    <citation type="journal article" date="2021" name="Sci. Rep.">
        <title>Genome sequencing of the multicellular alga Astrephomene provides insights into convergent evolution of germ-soma differentiation.</title>
        <authorList>
            <person name="Yamashita S."/>
            <person name="Yamamoto K."/>
            <person name="Matsuzaki R."/>
            <person name="Suzuki S."/>
            <person name="Yamaguchi H."/>
            <person name="Hirooka S."/>
            <person name="Minakuchi Y."/>
            <person name="Miyagishima S."/>
            <person name="Kawachi M."/>
            <person name="Toyoda A."/>
            <person name="Nozaki H."/>
        </authorList>
    </citation>
    <scope>NUCLEOTIDE SEQUENCE [LARGE SCALE GENOMIC DNA]</scope>
    <source>
        <strain evidence="11 12">NIES-4017</strain>
    </source>
</reference>
<dbReference type="InterPro" id="IPR017853">
    <property type="entry name" value="GH"/>
</dbReference>
<comment type="catalytic activity">
    <reaction evidence="7">
        <text>Hydrolysis of (1-&gt;6)-alpha-D-glucosidic branch linkages in glycogen, amylopectin and their beta-limit dextrins.</text>
        <dbReference type="EC" id="3.2.1.68"/>
    </reaction>
</comment>
<accession>A0AAD3DFS1</accession>
<dbReference type="InterPro" id="IPR048650">
    <property type="entry name" value="ISOA1-3-like_C"/>
</dbReference>
<keyword evidence="3" id="KW-0150">Chloroplast</keyword>
<dbReference type="InterPro" id="IPR014756">
    <property type="entry name" value="Ig_E-set"/>
</dbReference>
<dbReference type="CDD" id="cd02856">
    <property type="entry name" value="E_set_GDE_Isoamylase_N"/>
    <property type="match status" value="1"/>
</dbReference>
<dbReference type="AlphaFoldDB" id="A0AAD3DFS1"/>
<feature type="compositionally biased region" description="Basic and acidic residues" evidence="9">
    <location>
        <begin position="555"/>
        <end position="565"/>
    </location>
</feature>
<sequence>MLLLPTTNLGLRPRTYEATHSVCSLDLRVSVVKPLRNAAGPAPQQTQQQRHASLLCPRRSHRQHRLRVCAQAAPAAQQSKLYTAVSAGKPEPLGPSRTAAGINFALFSRHATAVKLCLFNSDLQQVDEVDCKRTGDVWHVELVGLPGRGVPYGFRVWGEGGWEAGHRWQPDRVLLDPYAPLVAGRRRFGVRDEREQFRGKEGSLFLGQYDFDSAPYDWGPSEAPAARPSQQLRELVIYEVPVRCFTAHTSAGLPELQRGTFAGLAAKAPYLASLGINAVELLPVFEWDELEFRRRPNPRDHMTNVWGYSHISFFAPATRLGSGGAEGPEATTREFKDMVKTLHAHGIQVLLDVVYNHTAEADDADPYTLSLRGIDNSVYYMTDPTQFVQLVNWSGCGNTVNANHPVVCQLVLDSLVHWVREYHVDGFRFDLASCLCRDERGRPLPAPPLIRAISKHPLLSQVKLIAEPWDLGMYQVGSFPNWDIWAEWNGRYRDDLRRFIKGDPGMKRAFATRLAGSADLYNTNNRRPYHSINFITAHDGFSLYDLVSYNGKHNEANGEGNRDGSNDNFSWNCGVEGDTSDPGVTALRQRQMRNFLVALMLSQGTPMIVSGDEVAKSHGGNNNWYGHDTPTAHLQWLPLEQQQAALQQQQGQLEGAAPPPAAATASPAAALLRFTSQLIAFRKEHPALGRETFMGPGDVTWHEDNWYNDDSRFLAFTLHHAGPQGDIYAAFNAHSFPVPAHLPRPPPGRKWARLVDTNLPPPKDFTPGGNAGVEPVYSVQAYSCIVLIAKPL</sequence>
<dbReference type="InterPro" id="IPR006047">
    <property type="entry name" value="GH13_cat_dom"/>
</dbReference>
<organism evidence="11 12">
    <name type="scientific">Astrephomene gubernaculifera</name>
    <dbReference type="NCBI Taxonomy" id="47775"/>
    <lineage>
        <taxon>Eukaryota</taxon>
        <taxon>Viridiplantae</taxon>
        <taxon>Chlorophyta</taxon>
        <taxon>core chlorophytes</taxon>
        <taxon>Chlorophyceae</taxon>
        <taxon>CS clade</taxon>
        <taxon>Chlamydomonadales</taxon>
        <taxon>Astrephomenaceae</taxon>
        <taxon>Astrephomene</taxon>
    </lineage>
</organism>
<evidence type="ECO:0000256" key="8">
    <source>
        <dbReference type="ARBA" id="ARBA00066531"/>
    </source>
</evidence>
<dbReference type="InterPro" id="IPR013783">
    <property type="entry name" value="Ig-like_fold"/>
</dbReference>
<dbReference type="Gene3D" id="2.60.40.10">
    <property type="entry name" value="Immunoglobulins"/>
    <property type="match status" value="1"/>
</dbReference>
<dbReference type="EC" id="3.2.1.68" evidence="8"/>
<comment type="caution">
    <text evidence="11">The sequence shown here is derived from an EMBL/GenBank/DDBJ whole genome shotgun (WGS) entry which is preliminary data.</text>
</comment>
<evidence type="ECO:0000256" key="1">
    <source>
        <dbReference type="ARBA" id="ARBA00004229"/>
    </source>
</evidence>
<feature type="domain" description="Glycosyl hydrolase family 13 catalytic" evidence="10">
    <location>
        <begin position="239"/>
        <end position="635"/>
    </location>
</feature>
<dbReference type="Gene3D" id="2.60.40.1180">
    <property type="entry name" value="Golgi alpha-mannosidase II"/>
    <property type="match status" value="1"/>
</dbReference>
<evidence type="ECO:0000313" key="12">
    <source>
        <dbReference type="Proteomes" id="UP001054857"/>
    </source>
</evidence>